<gene>
    <name evidence="2" type="ORF">BOLC2T07976H</name>
</gene>
<feature type="transmembrane region" description="Helical" evidence="1">
    <location>
        <begin position="20"/>
        <end position="38"/>
    </location>
</feature>
<keyword evidence="1" id="KW-0472">Membrane</keyword>
<proteinExistence type="predicted"/>
<evidence type="ECO:0000256" key="1">
    <source>
        <dbReference type="SAM" id="Phobius"/>
    </source>
</evidence>
<name>A0A3P6DMH1_BRAOL</name>
<organism evidence="2">
    <name type="scientific">Brassica oleracea</name>
    <name type="common">Wild cabbage</name>
    <dbReference type="NCBI Taxonomy" id="3712"/>
    <lineage>
        <taxon>Eukaryota</taxon>
        <taxon>Viridiplantae</taxon>
        <taxon>Streptophyta</taxon>
        <taxon>Embryophyta</taxon>
        <taxon>Tracheophyta</taxon>
        <taxon>Spermatophyta</taxon>
        <taxon>Magnoliopsida</taxon>
        <taxon>eudicotyledons</taxon>
        <taxon>Gunneridae</taxon>
        <taxon>Pentapetalae</taxon>
        <taxon>rosids</taxon>
        <taxon>malvids</taxon>
        <taxon>Brassicales</taxon>
        <taxon>Brassicaceae</taxon>
        <taxon>Brassiceae</taxon>
        <taxon>Brassica</taxon>
    </lineage>
</organism>
<dbReference type="AlphaFoldDB" id="A0A3P6DMH1"/>
<reference evidence="2" key="1">
    <citation type="submission" date="2018-11" db="EMBL/GenBank/DDBJ databases">
        <authorList>
            <consortium name="Genoscope - CEA"/>
            <person name="William W."/>
        </authorList>
    </citation>
    <scope>NUCLEOTIDE SEQUENCE</scope>
</reference>
<keyword evidence="1" id="KW-1133">Transmembrane helix</keyword>
<sequence>MKGTLFTLKTWEISSCSSQTLNLSVSLLLPFLACILTMSKSMISTS</sequence>
<keyword evidence="1" id="KW-0812">Transmembrane</keyword>
<evidence type="ECO:0000313" key="2">
    <source>
        <dbReference type="EMBL" id="VDD21712.1"/>
    </source>
</evidence>
<accession>A0A3P6DMH1</accession>
<dbReference type="EMBL" id="LR031874">
    <property type="protein sequence ID" value="VDD21712.1"/>
    <property type="molecule type" value="Genomic_DNA"/>
</dbReference>
<protein>
    <submittedName>
        <fullName evidence="2">Uncharacterized protein</fullName>
    </submittedName>
</protein>